<dbReference type="InterPro" id="IPR003856">
    <property type="entry name" value="LPS_length_determ_N"/>
</dbReference>
<dbReference type="RefSeq" id="WP_341838410.1">
    <property type="nucleotide sequence ID" value="NZ_CP149822.1"/>
</dbReference>
<reference evidence="9" key="1">
    <citation type="submission" date="2024-03" db="EMBL/GenBank/DDBJ databases">
        <title>Chitinophaga horti sp. nov., isolated from garden soil.</title>
        <authorList>
            <person name="Lee D.S."/>
            <person name="Han D.M."/>
            <person name="Baek J.H."/>
            <person name="Choi D.G."/>
            <person name="Jeon J.H."/>
            <person name="Jeon C.O."/>
        </authorList>
    </citation>
    <scope>NUCLEOTIDE SEQUENCE [LARGE SCALE GENOMIC DNA]</scope>
    <source>
        <strain evidence="9">GPA1</strain>
    </source>
</reference>
<comment type="subcellular location">
    <subcellularLocation>
        <location evidence="1">Cell membrane</location>
        <topology evidence="1">Multi-pass membrane protein</topology>
    </subcellularLocation>
</comment>
<keyword evidence="2" id="KW-1003">Cell membrane</keyword>
<keyword evidence="9" id="KW-1185">Reference proteome</keyword>
<dbReference type="PANTHER" id="PTHR32309:SF13">
    <property type="entry name" value="FERRIC ENTEROBACTIN TRANSPORT PROTEIN FEPE"/>
    <property type="match status" value="1"/>
</dbReference>
<keyword evidence="5 6" id="KW-0472">Membrane</keyword>
<evidence type="ECO:0000256" key="1">
    <source>
        <dbReference type="ARBA" id="ARBA00004651"/>
    </source>
</evidence>
<feature type="transmembrane region" description="Helical" evidence="6">
    <location>
        <begin position="35"/>
        <end position="54"/>
    </location>
</feature>
<accession>A0ABZ2YUT3</accession>
<keyword evidence="4 6" id="KW-1133">Transmembrane helix</keyword>
<gene>
    <name evidence="8" type="ORF">WJU16_11260</name>
</gene>
<evidence type="ECO:0000313" key="9">
    <source>
        <dbReference type="Proteomes" id="UP001485459"/>
    </source>
</evidence>
<name>A0ABZ2YUT3_9BACT</name>
<feature type="transmembrane region" description="Helical" evidence="6">
    <location>
        <begin position="332"/>
        <end position="353"/>
    </location>
</feature>
<dbReference type="Pfam" id="PF02706">
    <property type="entry name" value="Wzz"/>
    <property type="match status" value="1"/>
</dbReference>
<proteinExistence type="predicted"/>
<evidence type="ECO:0000259" key="7">
    <source>
        <dbReference type="Pfam" id="PF02706"/>
    </source>
</evidence>
<dbReference type="Proteomes" id="UP001485459">
    <property type="component" value="Chromosome"/>
</dbReference>
<evidence type="ECO:0000256" key="5">
    <source>
        <dbReference type="ARBA" id="ARBA00023136"/>
    </source>
</evidence>
<evidence type="ECO:0000256" key="6">
    <source>
        <dbReference type="SAM" id="Phobius"/>
    </source>
</evidence>
<feature type="domain" description="Polysaccharide chain length determinant N-terminal" evidence="7">
    <location>
        <begin position="30"/>
        <end position="117"/>
    </location>
</feature>
<protein>
    <submittedName>
        <fullName evidence="8">Wzz/FepE/Etk N-terminal domain-containing protein</fullName>
    </submittedName>
</protein>
<dbReference type="PANTHER" id="PTHR32309">
    <property type="entry name" value="TYROSINE-PROTEIN KINASE"/>
    <property type="match status" value="1"/>
</dbReference>
<dbReference type="InterPro" id="IPR050445">
    <property type="entry name" value="Bact_polysacc_biosynth/exp"/>
</dbReference>
<evidence type="ECO:0000256" key="3">
    <source>
        <dbReference type="ARBA" id="ARBA00022692"/>
    </source>
</evidence>
<evidence type="ECO:0000313" key="8">
    <source>
        <dbReference type="EMBL" id="WZN43605.1"/>
    </source>
</evidence>
<dbReference type="EMBL" id="CP149822">
    <property type="protein sequence ID" value="WZN43605.1"/>
    <property type="molecule type" value="Genomic_DNA"/>
</dbReference>
<keyword evidence="3 6" id="KW-0812">Transmembrane</keyword>
<sequence>METSNNNARYQDGEISFREIVLKIKGWYRYLLGKWKIILLFAIVGAGLGVFYSLTSKIKYKAELSFVVEESKPNTLGAYAGLASQFGIDLGSSMGSGVFSGDNIVEFLQSRLMVEKALLTPVLLGEKPRSLADYYLDVSGQREQWVKNPALQQLRFPINSSRQGFSLQQDSILYVIYKHIKDNQLTVSKPDKKLSFIWVECKSTDEQFAKLFTERLVKEATDFYIQTKLQRSKTTVDKLQFKADSLENLLNRKTYSVAESQDLNLNPARNIAGVRTELMARDKIVLQTMYGEVIKNLELSRMAMAQETPIIQIVDSPILPLIKEKTGIVKGAVLGGILFAFLAVLALLFRRIYQVIMNN</sequence>
<evidence type="ECO:0000256" key="2">
    <source>
        <dbReference type="ARBA" id="ARBA00022475"/>
    </source>
</evidence>
<organism evidence="8 9">
    <name type="scientific">Chitinophaga pollutisoli</name>
    <dbReference type="NCBI Taxonomy" id="3133966"/>
    <lineage>
        <taxon>Bacteria</taxon>
        <taxon>Pseudomonadati</taxon>
        <taxon>Bacteroidota</taxon>
        <taxon>Chitinophagia</taxon>
        <taxon>Chitinophagales</taxon>
        <taxon>Chitinophagaceae</taxon>
        <taxon>Chitinophaga</taxon>
    </lineage>
</organism>
<evidence type="ECO:0000256" key="4">
    <source>
        <dbReference type="ARBA" id="ARBA00022989"/>
    </source>
</evidence>